<feature type="domain" description="RRM" evidence="3">
    <location>
        <begin position="9"/>
        <end position="86"/>
    </location>
</feature>
<reference evidence="4" key="1">
    <citation type="submission" date="2025-05" db="UniProtKB">
        <authorList>
            <consortium name="RefSeq"/>
        </authorList>
    </citation>
    <scope>NUCLEOTIDE SEQUENCE [LARGE SCALE GENOMIC DNA]</scope>
</reference>
<dbReference type="KEGG" id="bdr:109579848"/>
<organism evidence="4 5">
    <name type="scientific">Bactrocera dorsalis</name>
    <name type="common">Oriental fruit fly</name>
    <name type="synonym">Dacus dorsalis</name>
    <dbReference type="NCBI Taxonomy" id="27457"/>
    <lineage>
        <taxon>Eukaryota</taxon>
        <taxon>Metazoa</taxon>
        <taxon>Ecdysozoa</taxon>
        <taxon>Arthropoda</taxon>
        <taxon>Hexapoda</taxon>
        <taxon>Insecta</taxon>
        <taxon>Pterygota</taxon>
        <taxon>Neoptera</taxon>
        <taxon>Endopterygota</taxon>
        <taxon>Diptera</taxon>
        <taxon>Brachycera</taxon>
        <taxon>Muscomorpha</taxon>
        <taxon>Tephritoidea</taxon>
        <taxon>Tephritidae</taxon>
        <taxon>Bactrocera</taxon>
        <taxon>Bactrocera</taxon>
    </lineage>
</organism>
<dbReference type="GeneID" id="109579848"/>
<dbReference type="InterPro" id="IPR012677">
    <property type="entry name" value="Nucleotide-bd_a/b_plait_sf"/>
</dbReference>
<evidence type="ECO:0000259" key="3">
    <source>
        <dbReference type="PROSITE" id="PS50102"/>
    </source>
</evidence>
<dbReference type="PANTHER" id="PTHR48024:SF53">
    <property type="entry name" value="GEO11133P1"/>
    <property type="match status" value="1"/>
</dbReference>
<dbReference type="SMART" id="SM00360">
    <property type="entry name" value="RRM"/>
    <property type="match status" value="1"/>
</dbReference>
<dbReference type="FunCoup" id="A0A6J0RPK3">
    <property type="interactions" value="832"/>
</dbReference>
<sequence>MSGIARNSYKLFVGNLPWTIGQKELQSYFSNFGHVANAAVVFDKQLGFSKGYGFVSFSSRDGFNSASNKNTHFIEGRVLKVQPANS</sequence>
<dbReference type="PANTHER" id="PTHR48024">
    <property type="entry name" value="GEO13361P1-RELATED"/>
    <property type="match status" value="1"/>
</dbReference>
<evidence type="ECO:0000256" key="1">
    <source>
        <dbReference type="ARBA" id="ARBA00022884"/>
    </source>
</evidence>
<reference evidence="5" key="2">
    <citation type="submission" date="2025-08" db="UniProtKB">
        <authorList>
            <consortium name="RefSeq"/>
        </authorList>
    </citation>
    <scope>IDENTIFICATION</scope>
    <source>
        <tissue evidence="5">Adult</tissue>
    </source>
</reference>
<dbReference type="GO" id="GO:0003723">
    <property type="term" value="F:RNA binding"/>
    <property type="evidence" value="ECO:0007669"/>
    <property type="project" value="UniProtKB-UniRule"/>
</dbReference>
<name>A0A6J0RPK3_BACDO</name>
<keyword evidence="1 2" id="KW-0694">RNA-binding</keyword>
<accession>A0A6J0RPK3</accession>
<dbReference type="OMA" id="GFVMFSQ"/>
<dbReference type="Gene3D" id="3.30.70.330">
    <property type="match status" value="1"/>
</dbReference>
<protein>
    <submittedName>
        <fullName evidence="5">SRA stem-loop-interacting RNA-binding protein, mitochondrial</fullName>
    </submittedName>
</protein>
<dbReference type="InterPro" id="IPR000504">
    <property type="entry name" value="RRM_dom"/>
</dbReference>
<dbReference type="Proteomes" id="UP001652620">
    <property type="component" value="Chromosome 2"/>
</dbReference>
<evidence type="ECO:0000256" key="2">
    <source>
        <dbReference type="PROSITE-ProRule" id="PRU00176"/>
    </source>
</evidence>
<dbReference type="GO" id="GO:0005634">
    <property type="term" value="C:nucleus"/>
    <property type="evidence" value="ECO:0007669"/>
    <property type="project" value="TreeGrafter"/>
</dbReference>
<keyword evidence="4" id="KW-1185">Reference proteome</keyword>
<dbReference type="RefSeq" id="XP_019847383.1">
    <property type="nucleotide sequence ID" value="XM_019991824.3"/>
</dbReference>
<dbReference type="PROSITE" id="PS50102">
    <property type="entry name" value="RRM"/>
    <property type="match status" value="1"/>
</dbReference>
<evidence type="ECO:0000313" key="4">
    <source>
        <dbReference type="Proteomes" id="UP001652620"/>
    </source>
</evidence>
<dbReference type="SUPFAM" id="SSF54928">
    <property type="entry name" value="RNA-binding domain, RBD"/>
    <property type="match status" value="1"/>
</dbReference>
<dbReference type="InterPro" id="IPR050886">
    <property type="entry name" value="RNA-binding_reg"/>
</dbReference>
<evidence type="ECO:0000313" key="5">
    <source>
        <dbReference type="RefSeq" id="XP_019847383.1"/>
    </source>
</evidence>
<dbReference type="OrthoDB" id="267048at2759"/>
<proteinExistence type="predicted"/>
<dbReference type="AlphaFoldDB" id="A0A6J0RPK3"/>
<dbReference type="InterPro" id="IPR035979">
    <property type="entry name" value="RBD_domain_sf"/>
</dbReference>
<dbReference type="Pfam" id="PF00076">
    <property type="entry name" value="RRM_1"/>
    <property type="match status" value="1"/>
</dbReference>
<dbReference type="InParanoid" id="A0A6J0RPK3"/>
<gene>
    <name evidence="5" type="primary">LOC109579848</name>
</gene>
<dbReference type="FunFam" id="3.30.70.330:FF:000494">
    <property type="entry name" value="28 kDa ribonucleoprotein, chloroplastic"/>
    <property type="match status" value="1"/>
</dbReference>
<dbReference type="CTD" id="41021"/>